<evidence type="ECO:0000256" key="4">
    <source>
        <dbReference type="ARBA" id="ARBA00022692"/>
    </source>
</evidence>
<keyword evidence="3" id="KW-0433">Leucine-rich repeat</keyword>
<evidence type="ECO:0000256" key="5">
    <source>
        <dbReference type="ARBA" id="ARBA00022737"/>
    </source>
</evidence>
<dbReference type="PANTHER" id="PTHR48062:SF59">
    <property type="entry name" value="LEUCINE-RICH REPEAT-CONTAINING N-TERMINAL PLANT-TYPE DOMAIN-CONTAINING PROTEIN"/>
    <property type="match status" value="1"/>
</dbReference>
<dbReference type="PANTHER" id="PTHR48062">
    <property type="entry name" value="RECEPTOR-LIKE PROTEIN 14"/>
    <property type="match status" value="1"/>
</dbReference>
<evidence type="ECO:0000256" key="2">
    <source>
        <dbReference type="ARBA" id="ARBA00009592"/>
    </source>
</evidence>
<reference evidence="9 10" key="1">
    <citation type="journal article" date="2020" name="IScience">
        <title>Genome Sequencing of the Endangered Kingdonia uniflora (Circaeasteraceae, Ranunculales) Reveals Potential Mechanisms of Evolutionary Specialization.</title>
        <authorList>
            <person name="Sun Y."/>
            <person name="Deng T."/>
            <person name="Zhang A."/>
            <person name="Moore M.J."/>
            <person name="Landis J.B."/>
            <person name="Lin N."/>
            <person name="Zhang H."/>
            <person name="Zhang X."/>
            <person name="Huang J."/>
            <person name="Zhang X."/>
            <person name="Sun H."/>
            <person name="Wang H."/>
        </authorList>
    </citation>
    <scope>NUCLEOTIDE SEQUENCE [LARGE SCALE GENOMIC DNA]</scope>
    <source>
        <strain evidence="9">TB1705</strain>
        <tissue evidence="9">Leaf</tissue>
    </source>
</reference>
<protein>
    <submittedName>
        <fullName evidence="9">Uncharacterized protein</fullName>
    </submittedName>
</protein>
<dbReference type="FunFam" id="3.80.10.10:FF:000111">
    <property type="entry name" value="LRR receptor-like serine/threonine-protein kinase ERECTA"/>
    <property type="match status" value="1"/>
</dbReference>
<dbReference type="EMBL" id="JACGCM010002811">
    <property type="protein sequence ID" value="KAF6135195.1"/>
    <property type="molecule type" value="Genomic_DNA"/>
</dbReference>
<dbReference type="Gene3D" id="3.80.10.10">
    <property type="entry name" value="Ribonuclease Inhibitor"/>
    <property type="match status" value="1"/>
</dbReference>
<dbReference type="PROSITE" id="PS51450">
    <property type="entry name" value="LRR"/>
    <property type="match status" value="1"/>
</dbReference>
<evidence type="ECO:0000313" key="10">
    <source>
        <dbReference type="Proteomes" id="UP000541444"/>
    </source>
</evidence>
<keyword evidence="7" id="KW-0472">Membrane</keyword>
<dbReference type="GO" id="GO:0016020">
    <property type="term" value="C:membrane"/>
    <property type="evidence" value="ECO:0007669"/>
    <property type="project" value="UniProtKB-SubCell"/>
</dbReference>
<dbReference type="InterPro" id="IPR051502">
    <property type="entry name" value="RLP_Defense_Trigger"/>
</dbReference>
<dbReference type="InterPro" id="IPR032675">
    <property type="entry name" value="LRR_dom_sf"/>
</dbReference>
<comment type="similarity">
    <text evidence="2">Belongs to the RLP family.</text>
</comment>
<evidence type="ECO:0000256" key="3">
    <source>
        <dbReference type="ARBA" id="ARBA00022614"/>
    </source>
</evidence>
<gene>
    <name evidence="9" type="ORF">GIB67_035266</name>
</gene>
<dbReference type="Proteomes" id="UP000541444">
    <property type="component" value="Unassembled WGS sequence"/>
</dbReference>
<evidence type="ECO:0000256" key="1">
    <source>
        <dbReference type="ARBA" id="ARBA00004167"/>
    </source>
</evidence>
<evidence type="ECO:0000313" key="9">
    <source>
        <dbReference type="EMBL" id="KAF6135195.1"/>
    </source>
</evidence>
<sequence length="166" mass="18444">MESLISRNISFDEATAFPFFIKRNQSAGGMQYNQILNFPPSLDFSNNMLTGQIPPELGNLKQLHRLDLKRNSISGSIPSELAGMRSLEILDLSHNNLSGVISPSLINLSFLSKFNVTYNNLSGKIPQGGQWSTFPNTSFEGNKDLCGDYSNPCSRSERIPLEWSLV</sequence>
<organism evidence="9 10">
    <name type="scientific">Kingdonia uniflora</name>
    <dbReference type="NCBI Taxonomy" id="39325"/>
    <lineage>
        <taxon>Eukaryota</taxon>
        <taxon>Viridiplantae</taxon>
        <taxon>Streptophyta</taxon>
        <taxon>Embryophyta</taxon>
        <taxon>Tracheophyta</taxon>
        <taxon>Spermatophyta</taxon>
        <taxon>Magnoliopsida</taxon>
        <taxon>Ranunculales</taxon>
        <taxon>Circaeasteraceae</taxon>
        <taxon>Kingdonia</taxon>
    </lineage>
</organism>
<keyword evidence="6" id="KW-1133">Transmembrane helix</keyword>
<evidence type="ECO:0000256" key="6">
    <source>
        <dbReference type="ARBA" id="ARBA00022989"/>
    </source>
</evidence>
<dbReference type="PRINTS" id="PR00019">
    <property type="entry name" value="LEURICHRPT"/>
</dbReference>
<dbReference type="OrthoDB" id="1734423at2759"/>
<comment type="caution">
    <text evidence="9">The sequence shown here is derived from an EMBL/GenBank/DDBJ whole genome shotgun (WGS) entry which is preliminary data.</text>
</comment>
<evidence type="ECO:0000256" key="7">
    <source>
        <dbReference type="ARBA" id="ARBA00023136"/>
    </source>
</evidence>
<keyword evidence="8" id="KW-0325">Glycoprotein</keyword>
<comment type="subcellular location">
    <subcellularLocation>
        <location evidence="1">Membrane</location>
        <topology evidence="1">Single-pass membrane protein</topology>
    </subcellularLocation>
</comment>
<keyword evidence="10" id="KW-1185">Reference proteome</keyword>
<keyword evidence="5" id="KW-0677">Repeat</keyword>
<keyword evidence="4" id="KW-0812">Transmembrane</keyword>
<dbReference type="SUPFAM" id="SSF52058">
    <property type="entry name" value="L domain-like"/>
    <property type="match status" value="1"/>
</dbReference>
<proteinExistence type="inferred from homology"/>
<dbReference type="Pfam" id="PF13855">
    <property type="entry name" value="LRR_8"/>
    <property type="match status" value="1"/>
</dbReference>
<evidence type="ECO:0000256" key="8">
    <source>
        <dbReference type="ARBA" id="ARBA00023180"/>
    </source>
</evidence>
<accession>A0A7J7KXU1</accession>
<dbReference type="InterPro" id="IPR001611">
    <property type="entry name" value="Leu-rich_rpt"/>
</dbReference>
<name>A0A7J7KXU1_9MAGN</name>
<dbReference type="AlphaFoldDB" id="A0A7J7KXU1"/>